<evidence type="ECO:0000256" key="2">
    <source>
        <dbReference type="ARBA" id="ARBA00022980"/>
    </source>
</evidence>
<dbReference type="Gramene" id="mRNA:HanXRQr2_Chr01g0012771">
    <property type="protein sequence ID" value="mRNA:HanXRQr2_Chr01g0012771"/>
    <property type="gene ID" value="HanXRQr2_Chr01g0012771"/>
</dbReference>
<organism evidence="4 5">
    <name type="scientific">Helianthus annuus</name>
    <name type="common">Common sunflower</name>
    <dbReference type="NCBI Taxonomy" id="4232"/>
    <lineage>
        <taxon>Eukaryota</taxon>
        <taxon>Viridiplantae</taxon>
        <taxon>Streptophyta</taxon>
        <taxon>Embryophyta</taxon>
        <taxon>Tracheophyta</taxon>
        <taxon>Spermatophyta</taxon>
        <taxon>Magnoliopsida</taxon>
        <taxon>eudicotyledons</taxon>
        <taxon>Gunneridae</taxon>
        <taxon>Pentapetalae</taxon>
        <taxon>asterids</taxon>
        <taxon>campanulids</taxon>
        <taxon>Asterales</taxon>
        <taxon>Asteraceae</taxon>
        <taxon>Asteroideae</taxon>
        <taxon>Heliantheae alliance</taxon>
        <taxon>Heliantheae</taxon>
        <taxon>Helianthus</taxon>
    </lineage>
</organism>
<evidence type="ECO:0000256" key="1">
    <source>
        <dbReference type="ARBA" id="ARBA00008431"/>
    </source>
</evidence>
<dbReference type="Proteomes" id="UP000215914">
    <property type="component" value="Unassembled WGS sequence"/>
</dbReference>
<proteinExistence type="inferred from homology"/>
<dbReference type="GO" id="GO:0003735">
    <property type="term" value="F:structural constituent of ribosome"/>
    <property type="evidence" value="ECO:0007669"/>
    <property type="project" value="InterPro"/>
</dbReference>
<dbReference type="Pfam" id="PF01655">
    <property type="entry name" value="Ribosomal_L32e"/>
    <property type="match status" value="1"/>
</dbReference>
<keyword evidence="5" id="KW-1185">Reference proteome</keyword>
<evidence type="ECO:0000313" key="4">
    <source>
        <dbReference type="EMBL" id="KAF5821337.1"/>
    </source>
</evidence>
<dbReference type="PANTHER" id="PTHR23413:SF21">
    <property type="entry name" value="LARGE RIBOSOMAL SUBUNIT PROTEIN EL32Y-RELATED"/>
    <property type="match status" value="1"/>
</dbReference>
<reference evidence="4" key="1">
    <citation type="journal article" date="2017" name="Nature">
        <title>The sunflower genome provides insights into oil metabolism, flowering and Asterid evolution.</title>
        <authorList>
            <person name="Badouin H."/>
            <person name="Gouzy J."/>
            <person name="Grassa C.J."/>
            <person name="Murat F."/>
            <person name="Staton S.E."/>
            <person name="Cottret L."/>
            <person name="Lelandais-Briere C."/>
            <person name="Owens G.L."/>
            <person name="Carrere S."/>
            <person name="Mayjonade B."/>
            <person name="Legrand L."/>
            <person name="Gill N."/>
            <person name="Kane N.C."/>
            <person name="Bowers J.E."/>
            <person name="Hubner S."/>
            <person name="Bellec A."/>
            <person name="Berard A."/>
            <person name="Berges H."/>
            <person name="Blanchet N."/>
            <person name="Boniface M.C."/>
            <person name="Brunel D."/>
            <person name="Catrice O."/>
            <person name="Chaidir N."/>
            <person name="Claudel C."/>
            <person name="Donnadieu C."/>
            <person name="Faraut T."/>
            <person name="Fievet G."/>
            <person name="Helmstetter N."/>
            <person name="King M."/>
            <person name="Knapp S.J."/>
            <person name="Lai Z."/>
            <person name="Le Paslier M.C."/>
            <person name="Lippi Y."/>
            <person name="Lorenzon L."/>
            <person name="Mandel J.R."/>
            <person name="Marage G."/>
            <person name="Marchand G."/>
            <person name="Marquand E."/>
            <person name="Bret-Mestries E."/>
            <person name="Morien E."/>
            <person name="Nambeesan S."/>
            <person name="Nguyen T."/>
            <person name="Pegot-Espagnet P."/>
            <person name="Pouilly N."/>
            <person name="Raftis F."/>
            <person name="Sallet E."/>
            <person name="Schiex T."/>
            <person name="Thomas J."/>
            <person name="Vandecasteele C."/>
            <person name="Vares D."/>
            <person name="Vear F."/>
            <person name="Vautrin S."/>
            <person name="Crespi M."/>
            <person name="Mangin B."/>
            <person name="Burke J.M."/>
            <person name="Salse J."/>
            <person name="Munos S."/>
            <person name="Vincourt P."/>
            <person name="Rieseberg L.H."/>
            <person name="Langlade N.B."/>
        </authorList>
    </citation>
    <scope>NUCLEOTIDE SEQUENCE</scope>
    <source>
        <tissue evidence="4">Leaves</tissue>
    </source>
</reference>
<keyword evidence="3" id="KW-0687">Ribonucleoprotein</keyword>
<dbReference type="EMBL" id="MNCJ02000316">
    <property type="protein sequence ID" value="KAF5821337.1"/>
    <property type="molecule type" value="Genomic_DNA"/>
</dbReference>
<dbReference type="InterPro" id="IPR036351">
    <property type="entry name" value="Ribosomal_eL32_sf"/>
</dbReference>
<dbReference type="SMART" id="SM01393">
    <property type="entry name" value="Ribosomal_L32e"/>
    <property type="match status" value="1"/>
</dbReference>
<dbReference type="InterPro" id="IPR001515">
    <property type="entry name" value="Ribosomal_eL32"/>
</dbReference>
<sequence length="59" mass="6728">MCQGWHIVLCGLEKWRKQKGIDSGVRRKFKGVTLMPNIGYGCHLLPTAFKKFVAHNAKE</sequence>
<dbReference type="AlphaFoldDB" id="A0A9K3JVF9"/>
<dbReference type="GO" id="GO:0006412">
    <property type="term" value="P:translation"/>
    <property type="evidence" value="ECO:0007669"/>
    <property type="project" value="InterPro"/>
</dbReference>
<dbReference type="GO" id="GO:0005840">
    <property type="term" value="C:ribosome"/>
    <property type="evidence" value="ECO:0007669"/>
    <property type="project" value="UniProtKB-KW"/>
</dbReference>
<accession>A0A9K3JVF9</accession>
<dbReference type="SUPFAM" id="SSF52042">
    <property type="entry name" value="Ribosomal protein L32e"/>
    <property type="match status" value="1"/>
</dbReference>
<comment type="caution">
    <text evidence="4">The sequence shown here is derived from an EMBL/GenBank/DDBJ whole genome shotgun (WGS) entry which is preliminary data.</text>
</comment>
<name>A0A9K3JVF9_HELAN</name>
<evidence type="ECO:0000313" key="5">
    <source>
        <dbReference type="Proteomes" id="UP000215914"/>
    </source>
</evidence>
<reference evidence="4" key="2">
    <citation type="submission" date="2020-06" db="EMBL/GenBank/DDBJ databases">
        <title>Helianthus annuus Genome sequencing and assembly Release 2.</title>
        <authorList>
            <person name="Gouzy J."/>
            <person name="Langlade N."/>
            <person name="Munos S."/>
        </authorList>
    </citation>
    <scope>NUCLEOTIDE SEQUENCE</scope>
    <source>
        <tissue evidence="4">Leaves</tissue>
    </source>
</reference>
<dbReference type="GO" id="GO:1990904">
    <property type="term" value="C:ribonucleoprotein complex"/>
    <property type="evidence" value="ECO:0007669"/>
    <property type="project" value="UniProtKB-KW"/>
</dbReference>
<gene>
    <name evidence="4" type="ORF">HanXRQr2_Chr01g0012771</name>
</gene>
<dbReference type="PANTHER" id="PTHR23413">
    <property type="entry name" value="60S RIBOSOMAL PROTEIN L32 AND DNA-DIRECTED RNA POLYMERASE II, SUBUNIT N"/>
    <property type="match status" value="1"/>
</dbReference>
<evidence type="ECO:0000256" key="3">
    <source>
        <dbReference type="ARBA" id="ARBA00023274"/>
    </source>
</evidence>
<keyword evidence="2 4" id="KW-0689">Ribosomal protein</keyword>
<protein>
    <submittedName>
        <fullName evidence="4">Ribosomal protein L32e</fullName>
    </submittedName>
</protein>
<comment type="similarity">
    <text evidence="1">Belongs to the eukaryotic ribosomal protein eL32 family.</text>
</comment>